<keyword evidence="8" id="KW-1185">Reference proteome</keyword>
<comment type="subcellular location">
    <subcellularLocation>
        <location evidence="1">Cell outer membrane</location>
    </subcellularLocation>
</comment>
<dbReference type="InterPro" id="IPR010583">
    <property type="entry name" value="MipA"/>
</dbReference>
<comment type="similarity">
    <text evidence="2">Belongs to the MipA/OmpV family.</text>
</comment>
<evidence type="ECO:0000313" key="8">
    <source>
        <dbReference type="Proteomes" id="UP001196870"/>
    </source>
</evidence>
<keyword evidence="3 6" id="KW-0732">Signal</keyword>
<dbReference type="PANTHER" id="PTHR38776:SF1">
    <property type="entry name" value="MLTA-INTERACTING PROTEIN-RELATED"/>
    <property type="match status" value="1"/>
</dbReference>
<evidence type="ECO:0000256" key="6">
    <source>
        <dbReference type="SAM" id="SignalP"/>
    </source>
</evidence>
<comment type="caution">
    <text evidence="7">The sequence shown here is derived from an EMBL/GenBank/DDBJ whole genome shotgun (WGS) entry which is preliminary data.</text>
</comment>
<dbReference type="EMBL" id="JAAGBB010000011">
    <property type="protein sequence ID" value="MBR0664815.1"/>
    <property type="molecule type" value="Genomic_DNA"/>
</dbReference>
<evidence type="ECO:0000256" key="5">
    <source>
        <dbReference type="ARBA" id="ARBA00023237"/>
    </source>
</evidence>
<evidence type="ECO:0000256" key="2">
    <source>
        <dbReference type="ARBA" id="ARBA00005722"/>
    </source>
</evidence>
<dbReference type="Proteomes" id="UP001196870">
    <property type="component" value="Unassembled WGS sequence"/>
</dbReference>
<keyword evidence="4" id="KW-0472">Membrane</keyword>
<keyword evidence="5" id="KW-0998">Cell outer membrane</keyword>
<feature type="signal peptide" evidence="6">
    <location>
        <begin position="1"/>
        <end position="30"/>
    </location>
</feature>
<dbReference type="PANTHER" id="PTHR38776">
    <property type="entry name" value="MLTA-INTERACTING PROTEIN-RELATED"/>
    <property type="match status" value="1"/>
</dbReference>
<proteinExistence type="inferred from homology"/>
<gene>
    <name evidence="7" type="ORF">GXW71_10675</name>
</gene>
<feature type="chain" id="PRO_5046071666" evidence="6">
    <location>
        <begin position="31"/>
        <end position="269"/>
    </location>
</feature>
<sequence length="269" mass="28316">MRFARRLGSGPMLGVLAGMAVGGAAPAARAQEPEAPGSFSLRLGAGVGFAPAYPGAEAIMASPLPIIDARWRTGLSVFDTVYLSTQDGLGAVVLRTGPFSIAGGVGFAPGRDEDASARLRGLGDIDAAARGYVTFRADLGQVDLSLRVDRYFGEQEGTTLTFGAAYRQPITPALTLIGRVGAVWADGEQQRLWFGIDDLQSRRSGLPTFRPGSGFRNVNASLTGRYAISTSWDISATIGVTHLLGDAADSPITQRETQPFGMLGVSYRF</sequence>
<organism evidence="7 8">
    <name type="scientific">Plastoroseomonas hellenica</name>
    <dbReference type="NCBI Taxonomy" id="2687306"/>
    <lineage>
        <taxon>Bacteria</taxon>
        <taxon>Pseudomonadati</taxon>
        <taxon>Pseudomonadota</taxon>
        <taxon>Alphaproteobacteria</taxon>
        <taxon>Acetobacterales</taxon>
        <taxon>Acetobacteraceae</taxon>
        <taxon>Plastoroseomonas</taxon>
    </lineage>
</organism>
<accession>A0ABS5EY15</accession>
<evidence type="ECO:0000313" key="7">
    <source>
        <dbReference type="EMBL" id="MBR0664815.1"/>
    </source>
</evidence>
<protein>
    <submittedName>
        <fullName evidence="7">MipA/OmpV family protein</fullName>
    </submittedName>
</protein>
<dbReference type="RefSeq" id="WP_211852488.1">
    <property type="nucleotide sequence ID" value="NZ_JAAGBB010000011.1"/>
</dbReference>
<reference evidence="8" key="1">
    <citation type="journal article" date="2021" name="Syst. Appl. Microbiol.">
        <title>Roseomonas hellenica sp. nov., isolated from roots of wild-growing Alkanna tinctoria.</title>
        <authorList>
            <person name="Rat A."/>
            <person name="Naranjo H.D."/>
            <person name="Lebbe L."/>
            <person name="Cnockaert M."/>
            <person name="Krigas N."/>
            <person name="Grigoriadou K."/>
            <person name="Maloupa E."/>
            <person name="Willems A."/>
        </authorList>
    </citation>
    <scope>NUCLEOTIDE SEQUENCE [LARGE SCALE GENOMIC DNA]</scope>
    <source>
        <strain evidence="8">LMG 31523</strain>
    </source>
</reference>
<evidence type="ECO:0000256" key="3">
    <source>
        <dbReference type="ARBA" id="ARBA00022729"/>
    </source>
</evidence>
<evidence type="ECO:0000256" key="1">
    <source>
        <dbReference type="ARBA" id="ARBA00004442"/>
    </source>
</evidence>
<evidence type="ECO:0000256" key="4">
    <source>
        <dbReference type="ARBA" id="ARBA00023136"/>
    </source>
</evidence>
<dbReference type="Pfam" id="PF06629">
    <property type="entry name" value="MipA"/>
    <property type="match status" value="1"/>
</dbReference>
<name>A0ABS5EY15_9PROT</name>